<comment type="similarity">
    <text evidence="1">Belongs to the CdaR family.</text>
</comment>
<dbReference type="Pfam" id="PF05651">
    <property type="entry name" value="Diacid_rec"/>
    <property type="match status" value="1"/>
</dbReference>
<protein>
    <recommendedName>
        <fullName evidence="7">Transcriptional regulator</fullName>
    </recommendedName>
</protein>
<dbReference type="InterPro" id="IPR042070">
    <property type="entry name" value="PucR_C-HTH_sf"/>
</dbReference>
<accession>A0A2W1NAE3</accession>
<dbReference type="RefSeq" id="WP_089200764.1">
    <property type="nucleotide sequence ID" value="NZ_NHRJ02000009.1"/>
</dbReference>
<dbReference type="OrthoDB" id="9792148at2"/>
<reference evidence="5" key="1">
    <citation type="submission" date="2018-06" db="EMBL/GenBank/DDBJ databases">
        <title>Paenibacillus xerothermodurans sp. nov. an extremely dry heat resistant spore forming bacterium isolated from the soil of Cape Canaveral, Florida.</title>
        <authorList>
            <person name="Seuylemezian A."/>
            <person name="Kaur N."/>
            <person name="Patil P."/>
            <person name="Patil P."/>
            <person name="Mayilraj S."/>
            <person name="Vaishampayan P."/>
        </authorList>
    </citation>
    <scope>NUCLEOTIDE SEQUENCE [LARGE SCALE GENOMIC DNA]</scope>
    <source>
        <strain evidence="5">ATCC 27380</strain>
    </source>
</reference>
<evidence type="ECO:0000259" key="2">
    <source>
        <dbReference type="Pfam" id="PF05651"/>
    </source>
</evidence>
<dbReference type="Pfam" id="PF17853">
    <property type="entry name" value="GGDEF_2"/>
    <property type="match status" value="1"/>
</dbReference>
<name>A0A2W1NAE3_PAEXE</name>
<evidence type="ECO:0000259" key="3">
    <source>
        <dbReference type="Pfam" id="PF13556"/>
    </source>
</evidence>
<evidence type="ECO:0000256" key="1">
    <source>
        <dbReference type="ARBA" id="ARBA00006754"/>
    </source>
</evidence>
<feature type="domain" description="CdaR GGDEF-like" evidence="4">
    <location>
        <begin position="144"/>
        <end position="255"/>
    </location>
</feature>
<dbReference type="Proteomes" id="UP000214746">
    <property type="component" value="Unassembled WGS sequence"/>
</dbReference>
<feature type="domain" description="Putative sugar diacid recognition" evidence="2">
    <location>
        <begin position="2"/>
        <end position="135"/>
    </location>
</feature>
<feature type="domain" description="PucR C-terminal helix-turn-helix" evidence="3">
    <location>
        <begin position="299"/>
        <end position="355"/>
    </location>
</feature>
<dbReference type="PANTHER" id="PTHR33744:SF15">
    <property type="entry name" value="CARBOHYDRATE DIACID REGULATOR"/>
    <property type="match status" value="1"/>
</dbReference>
<dbReference type="AlphaFoldDB" id="A0A2W1NAE3"/>
<gene>
    <name evidence="5" type="ORF">CBW46_014770</name>
</gene>
<evidence type="ECO:0000313" key="5">
    <source>
        <dbReference type="EMBL" id="PZE20151.1"/>
    </source>
</evidence>
<dbReference type="Pfam" id="PF13556">
    <property type="entry name" value="HTH_30"/>
    <property type="match status" value="1"/>
</dbReference>
<keyword evidence="6" id="KW-1185">Reference proteome</keyword>
<proteinExistence type="inferred from homology"/>
<dbReference type="EMBL" id="NHRJ02000009">
    <property type="protein sequence ID" value="PZE20151.1"/>
    <property type="molecule type" value="Genomic_DNA"/>
</dbReference>
<organism evidence="5 6">
    <name type="scientific">Paenibacillus xerothermodurans</name>
    <dbReference type="NCBI Taxonomy" id="1977292"/>
    <lineage>
        <taxon>Bacteria</taxon>
        <taxon>Bacillati</taxon>
        <taxon>Bacillota</taxon>
        <taxon>Bacilli</taxon>
        <taxon>Bacillales</taxon>
        <taxon>Paenibacillaceae</taxon>
        <taxon>Paenibacillus</taxon>
    </lineage>
</organism>
<evidence type="ECO:0008006" key="7">
    <source>
        <dbReference type="Google" id="ProtNLM"/>
    </source>
</evidence>
<sequence length="372" mass="41691">MLTTDLAETIVQETMTRLRRNINMMDENGYIIASGDSTRLGELHEGAREAIRTGRPLIIDRENEAKWKGSVSGINVPVMFRGDVVGVIGITGDPAEVVEFGEIVKMTTELMLQQSFMISQGEWQQRTKEMIMEELLKAQPDFTKVDDRLHLLQLTLQPPFEALVLQTETRSFFDNRRLLRLIEDSLGEKVLMSVGSYERIFILLTGLTESQAEHTRGMLQQTLAHSGFNVRIGYTSAAPTRIDIPAAFSEAGLALLFGDKKSPLVSYQGLEPQAIVHLSDDDHKRRFAARILSGVSEQLVGTLQVFFDSGLNIQSAAQALYIHRNTLIYRLKRIRELTGCDPQLFQDAAALQMAVWIVAQGHGSKPHRGRQQ</sequence>
<evidence type="ECO:0000259" key="4">
    <source>
        <dbReference type="Pfam" id="PF17853"/>
    </source>
</evidence>
<dbReference type="Gene3D" id="1.10.10.2840">
    <property type="entry name" value="PucR C-terminal helix-turn-helix domain"/>
    <property type="match status" value="1"/>
</dbReference>
<dbReference type="InterPro" id="IPR008599">
    <property type="entry name" value="Diacid_rec"/>
</dbReference>
<comment type="caution">
    <text evidence="5">The sequence shown here is derived from an EMBL/GenBank/DDBJ whole genome shotgun (WGS) entry which is preliminary data.</text>
</comment>
<dbReference type="PANTHER" id="PTHR33744">
    <property type="entry name" value="CARBOHYDRATE DIACID REGULATOR"/>
    <property type="match status" value="1"/>
</dbReference>
<dbReference type="InterPro" id="IPR041522">
    <property type="entry name" value="CdaR_GGDEF"/>
</dbReference>
<dbReference type="InterPro" id="IPR025736">
    <property type="entry name" value="PucR_C-HTH_dom"/>
</dbReference>
<dbReference type="InterPro" id="IPR051448">
    <property type="entry name" value="CdaR-like_regulators"/>
</dbReference>
<evidence type="ECO:0000313" key="6">
    <source>
        <dbReference type="Proteomes" id="UP000214746"/>
    </source>
</evidence>